<protein>
    <submittedName>
        <fullName evidence="1">Peptide/nickel transport system substrate-binding protein</fullName>
    </submittedName>
</protein>
<dbReference type="Gene3D" id="3.40.190.10">
    <property type="entry name" value="Periplasmic binding protein-like II"/>
    <property type="match status" value="1"/>
</dbReference>
<dbReference type="STRING" id="1121432.SAMN02745219_00745"/>
<dbReference type="AlphaFoldDB" id="A0A1M6CT31"/>
<dbReference type="Gene3D" id="3.10.105.10">
    <property type="entry name" value="Dipeptide-binding Protein, Domain 3"/>
    <property type="match status" value="1"/>
</dbReference>
<accession>A0A1M6CT31</accession>
<sequence length="100" mass="11518">MTGDPDFFFGRWIISSGQMNVQRGVGYNNPEADRLVELAAAEREPAKKKELYDRLQRLVASDVPLCPIYHDVCLYATRKEVQDLTLDPFFKPSLEKAWIK</sequence>
<evidence type="ECO:0000313" key="2">
    <source>
        <dbReference type="Proteomes" id="UP000184529"/>
    </source>
</evidence>
<evidence type="ECO:0000313" key="1">
    <source>
        <dbReference type="EMBL" id="SHI64023.1"/>
    </source>
</evidence>
<dbReference type="EMBL" id="FQZM01000008">
    <property type="protein sequence ID" value="SHI64023.1"/>
    <property type="molecule type" value="Genomic_DNA"/>
</dbReference>
<dbReference type="RefSeq" id="WP_242656224.1">
    <property type="nucleotide sequence ID" value="NZ_FQZM01000008.1"/>
</dbReference>
<reference evidence="2" key="1">
    <citation type="submission" date="2016-11" db="EMBL/GenBank/DDBJ databases">
        <authorList>
            <person name="Varghese N."/>
            <person name="Submissions S."/>
        </authorList>
    </citation>
    <scope>NUCLEOTIDE SEQUENCE [LARGE SCALE GENOMIC DNA]</scope>
    <source>
        <strain evidence="2">DSM 16057</strain>
    </source>
</reference>
<organism evidence="1 2">
    <name type="scientific">Desulfofundulus thermosubterraneus DSM 16057</name>
    <dbReference type="NCBI Taxonomy" id="1121432"/>
    <lineage>
        <taxon>Bacteria</taxon>
        <taxon>Bacillati</taxon>
        <taxon>Bacillota</taxon>
        <taxon>Clostridia</taxon>
        <taxon>Eubacteriales</taxon>
        <taxon>Peptococcaceae</taxon>
        <taxon>Desulfofundulus</taxon>
    </lineage>
</organism>
<gene>
    <name evidence="1" type="ORF">SAMN02745219_00745</name>
</gene>
<name>A0A1M6CT31_9FIRM</name>
<dbReference type="SUPFAM" id="SSF53850">
    <property type="entry name" value="Periplasmic binding protein-like II"/>
    <property type="match status" value="1"/>
</dbReference>
<dbReference type="Proteomes" id="UP000184529">
    <property type="component" value="Unassembled WGS sequence"/>
</dbReference>
<proteinExistence type="predicted"/>
<keyword evidence="2" id="KW-1185">Reference proteome</keyword>